<keyword evidence="1" id="KW-0472">Membrane</keyword>
<organism evidence="3 4">
    <name type="scientific">Pseudoduganella flava</name>
    <dbReference type="NCBI Taxonomy" id="871742"/>
    <lineage>
        <taxon>Bacteria</taxon>
        <taxon>Pseudomonadati</taxon>
        <taxon>Pseudomonadota</taxon>
        <taxon>Betaproteobacteria</taxon>
        <taxon>Burkholderiales</taxon>
        <taxon>Oxalobacteraceae</taxon>
        <taxon>Telluria group</taxon>
        <taxon>Pseudoduganella</taxon>
    </lineage>
</organism>
<dbReference type="EMBL" id="CP046904">
    <property type="protein sequence ID" value="QGZ38183.1"/>
    <property type="molecule type" value="Genomic_DNA"/>
</dbReference>
<evidence type="ECO:0000313" key="2">
    <source>
        <dbReference type="EMBL" id="QGZ38183.1"/>
    </source>
</evidence>
<dbReference type="RefSeq" id="WP_145873909.1">
    <property type="nucleotide sequence ID" value="NZ_CP046904.1"/>
</dbReference>
<feature type="transmembrane region" description="Helical" evidence="1">
    <location>
        <begin position="50"/>
        <end position="71"/>
    </location>
</feature>
<proteinExistence type="predicted"/>
<dbReference type="EMBL" id="VLKW01000002">
    <property type="protein sequence ID" value="TWI50292.1"/>
    <property type="molecule type" value="Genomic_DNA"/>
</dbReference>
<keyword evidence="1" id="KW-0812">Transmembrane</keyword>
<feature type="transmembrane region" description="Helical" evidence="1">
    <location>
        <begin position="20"/>
        <end position="41"/>
    </location>
</feature>
<evidence type="ECO:0000313" key="4">
    <source>
        <dbReference type="Proteomes" id="UP000315112"/>
    </source>
</evidence>
<dbReference type="Proteomes" id="UP000315112">
    <property type="component" value="Unassembled WGS sequence"/>
</dbReference>
<feature type="transmembrane region" description="Helical" evidence="1">
    <location>
        <begin position="133"/>
        <end position="159"/>
    </location>
</feature>
<protein>
    <recommendedName>
        <fullName evidence="6">TRAP transporter small permease subunit</fullName>
    </recommendedName>
</protein>
<keyword evidence="5" id="KW-1185">Reference proteome</keyword>
<sequence>MNKDVTDGRNKWAWLWWRWMGLSVLELLVLALIIAILAWLWPSYAREGKLVALTIAHTVLVLIATFCMYVVHVHQLRDSMKDGTDGKPTIATLKHRAEMFAAAGLLSFGFTQFKSACELQIALQLGACMDQKWQVFIAFAGYIFLFAFAAFAVSIKVAIAKVERERNPQPPKKDDPWLA</sequence>
<reference evidence="3" key="2">
    <citation type="submission" date="2019-07" db="EMBL/GenBank/DDBJ databases">
        <authorList>
            <person name="Whitman W."/>
            <person name="Huntemann M."/>
            <person name="Clum A."/>
            <person name="Pillay M."/>
            <person name="Palaniappan K."/>
            <person name="Varghese N."/>
            <person name="Mikhailova N."/>
            <person name="Stamatis D."/>
            <person name="Reddy T."/>
            <person name="Daum C."/>
            <person name="Shapiro N."/>
            <person name="Ivanova N."/>
            <person name="Kyrpides N."/>
            <person name="Woyke T."/>
        </authorList>
    </citation>
    <scope>NUCLEOTIDE SEQUENCE</scope>
    <source>
        <strain evidence="3">CGMCC 1.10685</strain>
    </source>
</reference>
<evidence type="ECO:0000313" key="3">
    <source>
        <dbReference type="EMBL" id="TWI50292.1"/>
    </source>
</evidence>
<dbReference type="AlphaFoldDB" id="A0A562Q0S5"/>
<reference evidence="2 5" key="3">
    <citation type="submission" date="2019-12" db="EMBL/GenBank/DDBJ databases">
        <title>Draft Genome Sequences of Six Type Strains of the Genus Massilia.</title>
        <authorList>
            <person name="Miess H."/>
            <person name="Frediansyah A."/>
            <person name="Goeker M."/>
            <person name="Gross H."/>
        </authorList>
    </citation>
    <scope>NUCLEOTIDE SEQUENCE [LARGE SCALE GENOMIC DNA]</scope>
    <source>
        <strain evidence="2 5">DSM 26639</strain>
    </source>
</reference>
<name>A0A562Q0S5_9BURK</name>
<accession>A0A562Q0S5</accession>
<dbReference type="Proteomes" id="UP000437862">
    <property type="component" value="Chromosome"/>
</dbReference>
<evidence type="ECO:0000256" key="1">
    <source>
        <dbReference type="SAM" id="Phobius"/>
    </source>
</evidence>
<keyword evidence="1" id="KW-1133">Transmembrane helix</keyword>
<gene>
    <name evidence="2" type="ORF">GO485_03380</name>
    <name evidence="3" type="ORF">IP92_01521</name>
</gene>
<reference evidence="3 4" key="1">
    <citation type="journal article" date="2015" name="Stand. Genomic Sci.">
        <title>Genomic Encyclopedia of Bacterial and Archaeal Type Strains, Phase III: the genomes of soil and plant-associated and newly described type strains.</title>
        <authorList>
            <person name="Whitman W.B."/>
            <person name="Woyke T."/>
            <person name="Klenk H.P."/>
            <person name="Zhou Y."/>
            <person name="Lilburn T.G."/>
            <person name="Beck B.J."/>
            <person name="De Vos P."/>
            <person name="Vandamme P."/>
            <person name="Eisen J.A."/>
            <person name="Garrity G."/>
            <person name="Hugenholtz P."/>
            <person name="Kyrpides N.C."/>
        </authorList>
    </citation>
    <scope>NUCLEOTIDE SEQUENCE [LARGE SCALE GENOMIC DNA]</scope>
    <source>
        <strain evidence="3 4">CGMCC 1.10685</strain>
    </source>
</reference>
<evidence type="ECO:0008006" key="6">
    <source>
        <dbReference type="Google" id="ProtNLM"/>
    </source>
</evidence>
<evidence type="ECO:0000313" key="5">
    <source>
        <dbReference type="Proteomes" id="UP000437862"/>
    </source>
</evidence>